<dbReference type="SMR" id="A0A1D6EKX1"/>
<dbReference type="AlphaFoldDB" id="A0A1D6EKX1"/>
<gene>
    <name evidence="1" type="ORF">ZEAMMB73_Zm00001d005171</name>
</gene>
<evidence type="ECO:0000313" key="1">
    <source>
        <dbReference type="EMBL" id="ONM20538.1"/>
    </source>
</evidence>
<sequence length="90" mass="10079">MSPSSRLLAWCFLFGDTCTSKFGDLLLKSRFCKEVILTDRSDEVLAASVVVMTKADPSIERDDLILLQEIAMYMLLACGAIYVISIRKIK</sequence>
<accession>A0A1D6EKX1</accession>
<reference evidence="1" key="1">
    <citation type="submission" date="2015-12" db="EMBL/GenBank/DDBJ databases">
        <title>Update maize B73 reference genome by single molecule sequencing technologies.</title>
        <authorList>
            <consortium name="Maize Genome Sequencing Project"/>
            <person name="Ware D."/>
        </authorList>
    </citation>
    <scope>NUCLEOTIDE SEQUENCE [LARGE SCALE GENOMIC DNA]</scope>
    <source>
        <tissue evidence="1">Seedling</tissue>
    </source>
</reference>
<dbReference type="EMBL" id="CM007648">
    <property type="protein sequence ID" value="ONM20538.1"/>
    <property type="molecule type" value="Genomic_DNA"/>
</dbReference>
<proteinExistence type="predicted"/>
<dbReference type="InParanoid" id="A0A1D6EKX1"/>
<protein>
    <submittedName>
        <fullName evidence="1">Uncharacterized protein</fullName>
    </submittedName>
</protein>
<name>A0A1D6EKX1_MAIZE</name>
<organism evidence="1">
    <name type="scientific">Zea mays</name>
    <name type="common">Maize</name>
    <dbReference type="NCBI Taxonomy" id="4577"/>
    <lineage>
        <taxon>Eukaryota</taxon>
        <taxon>Viridiplantae</taxon>
        <taxon>Streptophyta</taxon>
        <taxon>Embryophyta</taxon>
        <taxon>Tracheophyta</taxon>
        <taxon>Spermatophyta</taxon>
        <taxon>Magnoliopsida</taxon>
        <taxon>Liliopsida</taxon>
        <taxon>Poales</taxon>
        <taxon>Poaceae</taxon>
        <taxon>PACMAD clade</taxon>
        <taxon>Panicoideae</taxon>
        <taxon>Andropogonodae</taxon>
        <taxon>Andropogoneae</taxon>
        <taxon>Tripsacinae</taxon>
        <taxon>Zea</taxon>
    </lineage>
</organism>